<organism evidence="7 8">
    <name type="scientific">Ferrimonas pelagia</name>
    <dbReference type="NCBI Taxonomy" id="1177826"/>
    <lineage>
        <taxon>Bacteria</taxon>
        <taxon>Pseudomonadati</taxon>
        <taxon>Pseudomonadota</taxon>
        <taxon>Gammaproteobacteria</taxon>
        <taxon>Alteromonadales</taxon>
        <taxon>Ferrimonadaceae</taxon>
        <taxon>Ferrimonas</taxon>
    </lineage>
</organism>
<dbReference type="InterPro" id="IPR019500">
    <property type="entry name" value="Pep_S46"/>
</dbReference>
<keyword evidence="8" id="KW-1185">Reference proteome</keyword>
<sequence length="721" mass="80299">MTKRILPLILAVAGIPGALAVEGMWQPHQLPALADDMKQLGLELDANTMADLGAFPMNAVINFGGCSASFVSPKGLLVTNHHCGYGAVQYHSTPQDNILQHGFLADTLADEKPPVPGYKIWVTESMVEVTDKVIDPIGRKVQGADYFDAVERNKKALVADCEQREAVRCDVKNFHHGARYFLITEQEIQDVRLVYTPSMSVGKYGGDIDNWMWPRHTGDFAFFRAYVGPDGKPAPYSDDNVPYQPERFLKVSASGLGDGDFVMVAGYPGSTDRYRTAEEVGYYFEHYYPAARELRNELIATIETGSEPGSAERIKYESTLAGLANYAKNFQSMVESYGKTGFGPAKQARQDALWTWVRGEGDQAAKYGNVKAELDRLIDQQWQHLERDLISSYFRYNRMTSTAATLYRLALEQQKPDLERKKGYQERDMENFVAGLKRMERNYDPAVDKAILHHLLSRYDALPQAERQPVIDRIFGLNGESDPQGLMTKLDAMYATTQLGDLDARLAWLEQAPDAFEQSADPFIRFAVANAPHVLEKEKKSKDINGELLKVRPKYMAAIMAYQQSQGLPVYADANSSLRLSYGTVQGYSPQDGLVATPFTTLEGLQRKATGVEPFDASAQQLALISQRQYGPYADKAVGSVPVNFLSDIDSTGGNSGSATMNGRAELVGLLFDGVYESIIADWDFNKQFARSIHVDSRYMLWVMKELDGADNLLKEMVIVD</sequence>
<comment type="caution">
    <text evidence="7">The sequence shown here is derived from an EMBL/GenBank/DDBJ whole genome shotgun (WGS) entry which is preliminary data.</text>
</comment>
<name>A0ABP9FCP0_9GAMM</name>
<evidence type="ECO:0000256" key="2">
    <source>
        <dbReference type="ARBA" id="ARBA00022438"/>
    </source>
</evidence>
<evidence type="ECO:0000256" key="1">
    <source>
        <dbReference type="ARBA" id="ARBA00010491"/>
    </source>
</evidence>
<keyword evidence="4" id="KW-0732">Signal</keyword>
<dbReference type="PANTHER" id="PTHR38469:SF1">
    <property type="entry name" value="PERIPLASMIC PEPTIDASE SUBFAMILY S1B"/>
    <property type="match status" value="1"/>
</dbReference>
<evidence type="ECO:0000256" key="5">
    <source>
        <dbReference type="ARBA" id="ARBA00022801"/>
    </source>
</evidence>
<evidence type="ECO:0000256" key="3">
    <source>
        <dbReference type="ARBA" id="ARBA00022670"/>
    </source>
</evidence>
<proteinExistence type="inferred from homology"/>
<gene>
    <name evidence="7" type="ORF">GCM10023333_32920</name>
</gene>
<dbReference type="PANTHER" id="PTHR38469">
    <property type="entry name" value="PERIPLASMIC PEPTIDASE SUBFAMILY S1B"/>
    <property type="match status" value="1"/>
</dbReference>
<reference evidence="8" key="1">
    <citation type="journal article" date="2019" name="Int. J. Syst. Evol. Microbiol.">
        <title>The Global Catalogue of Microorganisms (GCM) 10K type strain sequencing project: providing services to taxonomists for standard genome sequencing and annotation.</title>
        <authorList>
            <consortium name="The Broad Institute Genomics Platform"/>
            <consortium name="The Broad Institute Genome Sequencing Center for Infectious Disease"/>
            <person name="Wu L."/>
            <person name="Ma J."/>
        </authorList>
    </citation>
    <scope>NUCLEOTIDE SEQUENCE [LARGE SCALE GENOMIC DNA]</scope>
    <source>
        <strain evidence="8">JCM 18401</strain>
    </source>
</reference>
<dbReference type="EMBL" id="BAABJZ010000098">
    <property type="protein sequence ID" value="GAA4897052.1"/>
    <property type="molecule type" value="Genomic_DNA"/>
</dbReference>
<keyword evidence="3 6" id="KW-0645">Protease</keyword>
<evidence type="ECO:0000313" key="7">
    <source>
        <dbReference type="EMBL" id="GAA4897052.1"/>
    </source>
</evidence>
<comment type="similarity">
    <text evidence="1 6">Belongs to the peptidase S46 family.</text>
</comment>
<evidence type="ECO:0000256" key="4">
    <source>
        <dbReference type="ARBA" id="ARBA00022729"/>
    </source>
</evidence>
<accession>A0ABP9FCP0</accession>
<dbReference type="Pfam" id="PF10459">
    <property type="entry name" value="Peptidase_S46"/>
    <property type="match status" value="1"/>
</dbReference>
<comment type="function">
    <text evidence="6">Catalyzes the removal of dipeptides from the N-terminus of oligopeptides.</text>
</comment>
<dbReference type="InterPro" id="IPR009003">
    <property type="entry name" value="Peptidase_S1_PA"/>
</dbReference>
<dbReference type="Proteomes" id="UP001499988">
    <property type="component" value="Unassembled WGS sequence"/>
</dbReference>
<evidence type="ECO:0000313" key="8">
    <source>
        <dbReference type="Proteomes" id="UP001499988"/>
    </source>
</evidence>
<keyword evidence="2 6" id="KW-0031">Aminopeptidase</keyword>
<dbReference type="EC" id="3.4.14.-" evidence="6"/>
<dbReference type="RefSeq" id="WP_345336554.1">
    <property type="nucleotide sequence ID" value="NZ_BAABJZ010000098.1"/>
</dbReference>
<evidence type="ECO:0000256" key="6">
    <source>
        <dbReference type="RuleBase" id="RU366067"/>
    </source>
</evidence>
<keyword evidence="6" id="KW-0720">Serine protease</keyword>
<protein>
    <recommendedName>
        <fullName evidence="6">Dipeptidyl-peptidase</fullName>
        <ecNumber evidence="6">3.4.14.-</ecNumber>
    </recommendedName>
</protein>
<keyword evidence="5 6" id="KW-0378">Hydrolase</keyword>
<dbReference type="SUPFAM" id="SSF50494">
    <property type="entry name" value="Trypsin-like serine proteases"/>
    <property type="match status" value="1"/>
</dbReference>